<feature type="transmembrane region" description="Helical" evidence="2">
    <location>
        <begin position="706"/>
        <end position="723"/>
    </location>
</feature>
<dbReference type="RefSeq" id="WP_405277447.1">
    <property type="nucleotide sequence ID" value="NZ_JBBHLI010000004.1"/>
</dbReference>
<keyword evidence="4" id="KW-1185">Reference proteome</keyword>
<feature type="transmembrane region" description="Helical" evidence="2">
    <location>
        <begin position="1058"/>
        <end position="1080"/>
    </location>
</feature>
<name>A0ABU9EAY2_9BACT</name>
<feature type="transmembrane region" description="Helical" evidence="2">
    <location>
        <begin position="836"/>
        <end position="857"/>
    </location>
</feature>
<feature type="transmembrane region" description="Helical" evidence="2">
    <location>
        <begin position="502"/>
        <end position="521"/>
    </location>
</feature>
<keyword evidence="2" id="KW-0812">Transmembrane</keyword>
<feature type="compositionally biased region" description="Basic and acidic residues" evidence="1">
    <location>
        <begin position="1"/>
        <end position="10"/>
    </location>
</feature>
<evidence type="ECO:0000256" key="1">
    <source>
        <dbReference type="SAM" id="MobiDB-lite"/>
    </source>
</evidence>
<feature type="transmembrane region" description="Helical" evidence="2">
    <location>
        <begin position="462"/>
        <end position="482"/>
    </location>
</feature>
<feature type="transmembrane region" description="Helical" evidence="2">
    <location>
        <begin position="869"/>
        <end position="894"/>
    </location>
</feature>
<feature type="region of interest" description="Disordered" evidence="1">
    <location>
        <begin position="1"/>
        <end position="21"/>
    </location>
</feature>
<accession>A0ABU9EAY2</accession>
<evidence type="ECO:0000256" key="2">
    <source>
        <dbReference type="SAM" id="Phobius"/>
    </source>
</evidence>
<feature type="region of interest" description="Disordered" evidence="1">
    <location>
        <begin position="292"/>
        <end position="313"/>
    </location>
</feature>
<dbReference type="EMBL" id="JBBHLI010000004">
    <property type="protein sequence ID" value="MEK9501259.1"/>
    <property type="molecule type" value="Genomic_DNA"/>
</dbReference>
<feature type="transmembrane region" description="Helical" evidence="2">
    <location>
        <begin position="683"/>
        <end position="700"/>
    </location>
</feature>
<feature type="transmembrane region" description="Helical" evidence="2">
    <location>
        <begin position="914"/>
        <end position="933"/>
    </location>
</feature>
<feature type="transmembrane region" description="Helical" evidence="2">
    <location>
        <begin position="82"/>
        <end position="102"/>
    </location>
</feature>
<evidence type="ECO:0000313" key="3">
    <source>
        <dbReference type="EMBL" id="MEK9501259.1"/>
    </source>
</evidence>
<comment type="caution">
    <text evidence="3">The sequence shown here is derived from an EMBL/GenBank/DDBJ whole genome shotgun (WGS) entry which is preliminary data.</text>
</comment>
<feature type="compositionally biased region" description="Gly residues" evidence="1">
    <location>
        <begin position="296"/>
        <end position="307"/>
    </location>
</feature>
<feature type="transmembrane region" description="Helical" evidence="2">
    <location>
        <begin position="533"/>
        <end position="556"/>
    </location>
</feature>
<feature type="transmembrane region" description="Helical" evidence="2">
    <location>
        <begin position="1136"/>
        <end position="1157"/>
    </location>
</feature>
<feature type="transmembrane region" description="Helical" evidence="2">
    <location>
        <begin position="1092"/>
        <end position="1116"/>
    </location>
</feature>
<reference evidence="3 4" key="1">
    <citation type="submission" date="2024-02" db="EMBL/GenBank/DDBJ databases">
        <title>A novel Gemmatimonadota bacterium.</title>
        <authorList>
            <person name="Du Z.-J."/>
            <person name="Ye Y.-Q."/>
        </authorList>
    </citation>
    <scope>NUCLEOTIDE SEQUENCE [LARGE SCALE GENOMIC DNA]</scope>
    <source>
        <strain evidence="3 4">DH-20</strain>
    </source>
</reference>
<feature type="transmembrane region" description="Helical" evidence="2">
    <location>
        <begin position="637"/>
        <end position="656"/>
    </location>
</feature>
<gene>
    <name evidence="3" type="ORF">WI372_09735</name>
</gene>
<keyword evidence="2" id="KW-1133">Transmembrane helix</keyword>
<feature type="transmembrane region" description="Helical" evidence="2">
    <location>
        <begin position="735"/>
        <end position="752"/>
    </location>
</feature>
<proteinExistence type="predicted"/>
<sequence>MEGVDPRVGPEEEAEGVDRPGGGGGRRRIVLPLGLLLAVSAFAAARIRPDWPWFSLWLLALLAAAVAFSIPRVRGWLDLSPFRGAVAMLAGVAVFNLFLFHVETHRHRSERLEVGGVWFDANVDAIRIGVGEPGLDVRLDGSLHDFERWSLEVRPLGGDRFAIERLRGVDLLRLRADGALPWRDPLVPVSGAPLTVGAPLALGADSLRVEAPMVGGLPTLVWGSARAPLALDDEILGPRLSSALRRGVSLAELEWSDLPDRALAEDRVITRTSTGRVIGRLRLTAPAYRITSRSGEAGGGPLDGGGASDAPGTAVQVGVGDTLWVSSRGRRWAVAVDRVPGVSRVAAPTAIRFVEGPRTEGWPLPSGEVCGREADRCAVVSTGTLPPPQPRFALGGFGLDTTRYAVLARVESDREGVRLVGARETRAFAYGEEIAYEARALRDGPEAGLLLRVSRAADGRQGAVTLTVLGLFALLLGALLLASGDARVWALRSSGSPHATAAWGFLNLLLVFLGVRLALGLRVAYTPPFYERAAVTAVGLWVTVALLLVALARWSVWTPTFFRWVRRLERPLSRLFLPGWSSDPAPATGVGFTLGGPPDDDEEESEAVRRARGRSWVGALLSVPALIGLIVQRPEAAAGILVAAVALAGWLAMGVARRRGGHWPLTAYPLRVVTADAETERPSLAFGMVAGGSVVLVLAMHAPELALVPVLGLLVLFGVDGLARLRSGPAERRAWWVLAALAVMLAAGALLFAPSPGVGAGSVLVLTALATLLLTRRGAVPEGGEAPAPRRMRSVQAGFDDLRTAVLSGVGWVGVLLVLVALVFLNSREIPPFVRFGLVFTLFLMAIRAGLACGRVLRQNSRWGRVEALALLVIPVGVLLVFMLFDFGLGLVFFVPMFLTVLLSARIDRLPGTLALGAVAIVALIGVVAGSVLRPSLGGVAEAADLVAFDREFRTVGNPLVDGLRTAGLSGPITRATVRSIAASDPGLLEEALAFAGPSQALVAAAPSLEQVWGGRAYAAGGWTGTGFAGTVLLGRGIPTAVSFAENTFSVYILSEHGALGGLAVLLLYLALLGVVAVWITRVHGTIQDTPLGLAVVALVVGGIAWLTVPAVYVAASNLGVVPLTGQNMPFLGLNSWADVVLVSGLMTAVLSGLVAMDDTAVEEAA</sequence>
<dbReference type="Proteomes" id="UP001484239">
    <property type="component" value="Unassembled WGS sequence"/>
</dbReference>
<keyword evidence="2" id="KW-0472">Membrane</keyword>
<organism evidence="3 4">
    <name type="scientific">Gaopeijia maritima</name>
    <dbReference type="NCBI Taxonomy" id="3119007"/>
    <lineage>
        <taxon>Bacteria</taxon>
        <taxon>Pseudomonadati</taxon>
        <taxon>Gemmatimonadota</taxon>
        <taxon>Longimicrobiia</taxon>
        <taxon>Gaopeijiales</taxon>
        <taxon>Gaopeijiaceae</taxon>
        <taxon>Gaopeijia</taxon>
    </lineage>
</organism>
<feature type="transmembrane region" description="Helical" evidence="2">
    <location>
        <begin position="1017"/>
        <end position="1038"/>
    </location>
</feature>
<feature type="transmembrane region" description="Helical" evidence="2">
    <location>
        <begin position="758"/>
        <end position="775"/>
    </location>
</feature>
<feature type="transmembrane region" description="Helical" evidence="2">
    <location>
        <begin position="53"/>
        <end position="70"/>
    </location>
</feature>
<feature type="transmembrane region" description="Helical" evidence="2">
    <location>
        <begin position="29"/>
        <end position="47"/>
    </location>
</feature>
<evidence type="ECO:0000313" key="4">
    <source>
        <dbReference type="Proteomes" id="UP001484239"/>
    </source>
</evidence>
<feature type="transmembrane region" description="Helical" evidence="2">
    <location>
        <begin position="802"/>
        <end position="824"/>
    </location>
</feature>
<protein>
    <submittedName>
        <fullName evidence="3">Uncharacterized protein</fullName>
    </submittedName>
</protein>